<feature type="non-terminal residue" evidence="2">
    <location>
        <position position="1"/>
    </location>
</feature>
<dbReference type="EMBL" id="CAKXAJ010008001">
    <property type="protein sequence ID" value="CAH2210671.1"/>
    <property type="molecule type" value="Genomic_DNA"/>
</dbReference>
<accession>A0A8S4QJ60</accession>
<protein>
    <submittedName>
        <fullName evidence="2">Jg23399 protein</fullName>
    </submittedName>
</protein>
<feature type="region of interest" description="Disordered" evidence="1">
    <location>
        <begin position="1"/>
        <end position="63"/>
    </location>
</feature>
<keyword evidence="3" id="KW-1185">Reference proteome</keyword>
<dbReference type="Proteomes" id="UP000838756">
    <property type="component" value="Unassembled WGS sequence"/>
</dbReference>
<feature type="compositionally biased region" description="Basic and acidic residues" evidence="1">
    <location>
        <begin position="34"/>
        <end position="46"/>
    </location>
</feature>
<comment type="caution">
    <text evidence="2">The sequence shown here is derived from an EMBL/GenBank/DDBJ whole genome shotgun (WGS) entry which is preliminary data.</text>
</comment>
<name>A0A8S4QJ60_9NEOP</name>
<reference evidence="2" key="1">
    <citation type="submission" date="2022-03" db="EMBL/GenBank/DDBJ databases">
        <authorList>
            <person name="Lindestad O."/>
        </authorList>
    </citation>
    <scope>NUCLEOTIDE SEQUENCE</scope>
</reference>
<sequence>MAHQMISGKPSPITEQYFTDHARNTSHNMPPCVHQRERDDTGRHDAPSFPPPFRPKHSMEGRDQTHSYELNTLEFNSSFFEATTKRTDGRTKQMAHQMISGKPSPITEQYFTEDHARNTSHNMPPCVHQRER</sequence>
<gene>
    <name evidence="2" type="primary">jg23399</name>
    <name evidence="2" type="ORF">PAEG_LOCUS2560</name>
</gene>
<evidence type="ECO:0000256" key="1">
    <source>
        <dbReference type="SAM" id="MobiDB-lite"/>
    </source>
</evidence>
<feature type="region of interest" description="Disordered" evidence="1">
    <location>
        <begin position="84"/>
        <end position="106"/>
    </location>
</feature>
<evidence type="ECO:0000313" key="2">
    <source>
        <dbReference type="EMBL" id="CAH2210671.1"/>
    </source>
</evidence>
<dbReference type="AlphaFoldDB" id="A0A8S4QJ60"/>
<evidence type="ECO:0000313" key="3">
    <source>
        <dbReference type="Proteomes" id="UP000838756"/>
    </source>
</evidence>
<proteinExistence type="predicted"/>
<organism evidence="2 3">
    <name type="scientific">Pararge aegeria aegeria</name>
    <dbReference type="NCBI Taxonomy" id="348720"/>
    <lineage>
        <taxon>Eukaryota</taxon>
        <taxon>Metazoa</taxon>
        <taxon>Ecdysozoa</taxon>
        <taxon>Arthropoda</taxon>
        <taxon>Hexapoda</taxon>
        <taxon>Insecta</taxon>
        <taxon>Pterygota</taxon>
        <taxon>Neoptera</taxon>
        <taxon>Endopterygota</taxon>
        <taxon>Lepidoptera</taxon>
        <taxon>Glossata</taxon>
        <taxon>Ditrysia</taxon>
        <taxon>Papilionoidea</taxon>
        <taxon>Nymphalidae</taxon>
        <taxon>Satyrinae</taxon>
        <taxon>Satyrini</taxon>
        <taxon>Parargina</taxon>
        <taxon>Pararge</taxon>
    </lineage>
</organism>